<dbReference type="InterPro" id="IPR005506">
    <property type="entry name" value="DUF312_ALF"/>
</dbReference>
<sequence length="128" mass="13388">MSSPADLHQFLEVGQYRAREDDDRVAVAQALANGGPEVRAVAQAVLSGPPSGLREFLQIGLFRAQQRDANTAAHVAEVDILLAAGDRSAALAHKDAAEAQRVAAEAAKDAAAAVKWADQAKNAVGQYT</sequence>
<proteinExistence type="predicted"/>
<evidence type="ECO:0000313" key="2">
    <source>
        <dbReference type="Proteomes" id="UP001596012"/>
    </source>
</evidence>
<keyword evidence="2" id="KW-1185">Reference proteome</keyword>
<dbReference type="Proteomes" id="UP001596012">
    <property type="component" value="Unassembled WGS sequence"/>
</dbReference>
<dbReference type="RefSeq" id="WP_386353579.1">
    <property type="nucleotide sequence ID" value="NZ_JBHSFG010000088.1"/>
</dbReference>
<comment type="caution">
    <text evidence="1">The sequence shown here is derived from an EMBL/GenBank/DDBJ whole genome shotgun (WGS) entry which is preliminary data.</text>
</comment>
<protein>
    <submittedName>
        <fullName evidence="1">ALF repeat-containing protein</fullName>
    </submittedName>
</protein>
<gene>
    <name evidence="1" type="ORF">ACFPH6_44025</name>
</gene>
<reference evidence="2" key="1">
    <citation type="journal article" date="2019" name="Int. J. Syst. Evol. Microbiol.">
        <title>The Global Catalogue of Microorganisms (GCM) 10K type strain sequencing project: providing services to taxonomists for standard genome sequencing and annotation.</title>
        <authorList>
            <consortium name="The Broad Institute Genomics Platform"/>
            <consortium name="The Broad Institute Genome Sequencing Center for Infectious Disease"/>
            <person name="Wu L."/>
            <person name="Ma J."/>
        </authorList>
    </citation>
    <scope>NUCLEOTIDE SEQUENCE [LARGE SCALE GENOMIC DNA]</scope>
    <source>
        <strain evidence="2">DT43</strain>
    </source>
</reference>
<dbReference type="Pfam" id="PF03752">
    <property type="entry name" value="ALF"/>
    <property type="match status" value="1"/>
</dbReference>
<dbReference type="EMBL" id="JBHSFG010000088">
    <property type="protein sequence ID" value="MFC4471382.1"/>
    <property type="molecule type" value="Genomic_DNA"/>
</dbReference>
<organism evidence="1 2">
    <name type="scientific">Streptomyces xiangluensis</name>
    <dbReference type="NCBI Taxonomy" id="2665720"/>
    <lineage>
        <taxon>Bacteria</taxon>
        <taxon>Bacillati</taxon>
        <taxon>Actinomycetota</taxon>
        <taxon>Actinomycetes</taxon>
        <taxon>Kitasatosporales</taxon>
        <taxon>Streptomycetaceae</taxon>
        <taxon>Streptomyces</taxon>
    </lineage>
</organism>
<name>A0ABV8Z1P0_9ACTN</name>
<evidence type="ECO:0000313" key="1">
    <source>
        <dbReference type="EMBL" id="MFC4471382.1"/>
    </source>
</evidence>
<accession>A0ABV8Z1P0</accession>